<dbReference type="KEGG" id="mbry:B1812_02880"/>
<feature type="signal peptide" evidence="3">
    <location>
        <begin position="1"/>
        <end position="22"/>
    </location>
</feature>
<feature type="region of interest" description="Disordered" evidence="1">
    <location>
        <begin position="35"/>
        <end position="54"/>
    </location>
</feature>
<gene>
    <name evidence="4" type="ORF">B1812_02880</name>
</gene>
<dbReference type="AlphaFoldDB" id="A0A1W6MRI3"/>
<evidence type="ECO:0000313" key="4">
    <source>
        <dbReference type="EMBL" id="ARN80203.1"/>
    </source>
</evidence>
<accession>A0A1W6MRI3</accession>
<evidence type="ECO:0000313" key="5">
    <source>
        <dbReference type="Proteomes" id="UP000193978"/>
    </source>
</evidence>
<protein>
    <recommendedName>
        <fullName evidence="6">PEP-CTERM sorting domain-containing protein</fullName>
    </recommendedName>
</protein>
<keyword evidence="3" id="KW-0732">Signal</keyword>
<keyword evidence="2" id="KW-0812">Transmembrane</keyword>
<name>A0A1W6MRI3_9HYPH</name>
<evidence type="ECO:0000256" key="3">
    <source>
        <dbReference type="SAM" id="SignalP"/>
    </source>
</evidence>
<keyword evidence="5" id="KW-1185">Reference proteome</keyword>
<reference evidence="4 5" key="1">
    <citation type="submission" date="2017-02" db="EMBL/GenBank/DDBJ databases">
        <authorList>
            <person name="Peterson S.W."/>
        </authorList>
    </citation>
    <scope>NUCLEOTIDE SEQUENCE [LARGE SCALE GENOMIC DNA]</scope>
    <source>
        <strain evidence="4 5">S285</strain>
    </source>
</reference>
<proteinExistence type="predicted"/>
<keyword evidence="2" id="KW-1133">Transmembrane helix</keyword>
<evidence type="ECO:0000256" key="1">
    <source>
        <dbReference type="SAM" id="MobiDB-lite"/>
    </source>
</evidence>
<dbReference type="EMBL" id="CP019948">
    <property type="protein sequence ID" value="ARN80203.1"/>
    <property type="molecule type" value="Genomic_DNA"/>
</dbReference>
<organism evidence="4 5">
    <name type="scientific">Methylocystis bryophila</name>
    <dbReference type="NCBI Taxonomy" id="655015"/>
    <lineage>
        <taxon>Bacteria</taxon>
        <taxon>Pseudomonadati</taxon>
        <taxon>Pseudomonadota</taxon>
        <taxon>Alphaproteobacteria</taxon>
        <taxon>Hyphomicrobiales</taxon>
        <taxon>Methylocystaceae</taxon>
        <taxon>Methylocystis</taxon>
    </lineage>
</organism>
<evidence type="ECO:0000256" key="2">
    <source>
        <dbReference type="SAM" id="Phobius"/>
    </source>
</evidence>
<keyword evidence="2" id="KW-0472">Membrane</keyword>
<dbReference type="RefSeq" id="WP_085770259.1">
    <property type="nucleotide sequence ID" value="NZ_AP027149.1"/>
</dbReference>
<sequence>MRLSRFAVAAAATFAFATPAFAGLTLVPGTAFSSSAGGGNSGSDNQGNSWVWSTTNGVSNPVTVPAGSPAWGVPGLGTGDATYTAATSANAFAVTFLNVPAPVIDQTASPSTGGYNEYTRFESYDSHGNSVAWSEVFVGPNTVEFFAPTGVSLSSGQNFFVNAVFDSQNLDGSNTGFTAAFYDFSAPAPVPGVGLAGLAALALAGFYARARRA</sequence>
<evidence type="ECO:0008006" key="6">
    <source>
        <dbReference type="Google" id="ProtNLM"/>
    </source>
</evidence>
<feature type="transmembrane region" description="Helical" evidence="2">
    <location>
        <begin position="188"/>
        <end position="208"/>
    </location>
</feature>
<feature type="chain" id="PRO_5012642237" description="PEP-CTERM sorting domain-containing protein" evidence="3">
    <location>
        <begin position="23"/>
        <end position="213"/>
    </location>
</feature>
<dbReference type="Proteomes" id="UP000193978">
    <property type="component" value="Chromosome"/>
</dbReference>